<protein>
    <submittedName>
        <fullName evidence="2">Uncharacterized protein</fullName>
    </submittedName>
</protein>
<keyword evidence="3" id="KW-1185">Reference proteome</keyword>
<dbReference type="AlphaFoldDB" id="A0A813E8R7"/>
<comment type="caution">
    <text evidence="2">The sequence shown here is derived from an EMBL/GenBank/DDBJ whole genome shotgun (WGS) entry which is preliminary data.</text>
</comment>
<evidence type="ECO:0000256" key="1">
    <source>
        <dbReference type="SAM" id="MobiDB-lite"/>
    </source>
</evidence>
<dbReference type="EMBL" id="CAJNNV010008801">
    <property type="protein sequence ID" value="CAE8596664.1"/>
    <property type="molecule type" value="Genomic_DNA"/>
</dbReference>
<feature type="region of interest" description="Disordered" evidence="1">
    <location>
        <begin position="1"/>
        <end position="21"/>
    </location>
</feature>
<proteinExistence type="predicted"/>
<accession>A0A813E8R7</accession>
<organism evidence="2 3">
    <name type="scientific">Polarella glacialis</name>
    <name type="common">Dinoflagellate</name>
    <dbReference type="NCBI Taxonomy" id="89957"/>
    <lineage>
        <taxon>Eukaryota</taxon>
        <taxon>Sar</taxon>
        <taxon>Alveolata</taxon>
        <taxon>Dinophyceae</taxon>
        <taxon>Suessiales</taxon>
        <taxon>Suessiaceae</taxon>
        <taxon>Polarella</taxon>
    </lineage>
</organism>
<feature type="region of interest" description="Disordered" evidence="1">
    <location>
        <begin position="69"/>
        <end position="98"/>
    </location>
</feature>
<dbReference type="Proteomes" id="UP000654075">
    <property type="component" value="Unassembled WGS sequence"/>
</dbReference>
<gene>
    <name evidence="2" type="ORF">PGLA1383_LOCUS15125</name>
</gene>
<evidence type="ECO:0000313" key="2">
    <source>
        <dbReference type="EMBL" id="CAE8596664.1"/>
    </source>
</evidence>
<sequence>MEAWKSSETFAASGLSVARQRQVSSCSTGYEADDLASKKGQLQPRGVACSYMAWSSDAGQISSARLAEELSAPTPSEKDAASSLPGQKMEDALPVLIT</sequence>
<reference evidence="2" key="1">
    <citation type="submission" date="2021-02" db="EMBL/GenBank/DDBJ databases">
        <authorList>
            <person name="Dougan E. K."/>
            <person name="Rhodes N."/>
            <person name="Thang M."/>
            <person name="Chan C."/>
        </authorList>
    </citation>
    <scope>NUCLEOTIDE SEQUENCE</scope>
</reference>
<feature type="compositionally biased region" description="Polar residues" evidence="1">
    <location>
        <begin position="1"/>
        <end position="10"/>
    </location>
</feature>
<evidence type="ECO:0000313" key="3">
    <source>
        <dbReference type="Proteomes" id="UP000654075"/>
    </source>
</evidence>
<name>A0A813E8R7_POLGL</name>